<name>A0A383WKD0_TETOB</name>
<dbReference type="Pfam" id="PF00328">
    <property type="entry name" value="His_Phos_2"/>
    <property type="match status" value="1"/>
</dbReference>
<comment type="similarity">
    <text evidence="1">Belongs to the histidine acid phosphatase family.</text>
</comment>
<dbReference type="InterPro" id="IPR029033">
    <property type="entry name" value="His_PPase_superfam"/>
</dbReference>
<accession>A0A383WKD0</accession>
<evidence type="ECO:0000313" key="5">
    <source>
        <dbReference type="Proteomes" id="UP000256970"/>
    </source>
</evidence>
<sequence length="501" mass="53432">MVYSIQRHGARNVLPKSSTLKESEATGGPTLLPQGQRQCFEAGAAFNARYINPSSCNSSSTCLAAPGSGPLYGVTGSPDVGFSNYNTFANTSALDRTIMSADSFLAGVFPAIAVQDDATNGSYVPTGEQVVPVYSMADTEDWKIRGYTKCPAYEDRLQQWLASEEFAAKAAETQELRDKVQALAPQLNVSLANWWNVYDAFNVWKTYGVGEAMPPVDAATFAEINQLAMWLETSKMRPSLTSNLLGGGLLGNLMQRLAAAEVAVSAGRQGYYRFLSVSSHYNTQLGLLSALFADQAATQDHIWTKKIPSLAAVLLFELHASAPAAASSPGQQQQQQSFAVRAVYQDGPKAPYKVLPLPCAVKGDAAEVLAGPGACTLERFRALAGPQTLNTSREWCDACTNGKVMACQVSRMERQLAEAGITPFEMTTAGSGARGNAGSSMSLRPRAGYVSPVMVALLCVVSAALTVCVGTGVLLVRRHKQRKVDSQVRLAADTALPANYV</sequence>
<protein>
    <recommendedName>
        <fullName evidence="6">Acid phosphatase</fullName>
    </recommendedName>
</protein>
<reference evidence="4 5" key="1">
    <citation type="submission" date="2016-10" db="EMBL/GenBank/DDBJ databases">
        <authorList>
            <person name="Cai Z."/>
        </authorList>
    </citation>
    <scope>NUCLEOTIDE SEQUENCE [LARGE SCALE GENOMIC DNA]</scope>
</reference>
<dbReference type="PANTHER" id="PTHR11567:SF110">
    <property type="entry name" value="2-PHOSPHOXYLOSE PHOSPHATASE 1"/>
    <property type="match status" value="1"/>
</dbReference>
<evidence type="ECO:0000256" key="1">
    <source>
        <dbReference type="ARBA" id="ARBA00005375"/>
    </source>
</evidence>
<dbReference type="GO" id="GO:0016791">
    <property type="term" value="F:phosphatase activity"/>
    <property type="evidence" value="ECO:0007669"/>
    <property type="project" value="TreeGrafter"/>
</dbReference>
<keyword evidence="5" id="KW-1185">Reference proteome</keyword>
<evidence type="ECO:0008006" key="6">
    <source>
        <dbReference type="Google" id="ProtNLM"/>
    </source>
</evidence>
<dbReference type="STRING" id="3088.A0A383WKD0"/>
<dbReference type="EMBL" id="FNXT01001297">
    <property type="protein sequence ID" value="SZX77920.1"/>
    <property type="molecule type" value="Genomic_DNA"/>
</dbReference>
<gene>
    <name evidence="4" type="ORF">BQ4739_LOCUS18254</name>
</gene>
<dbReference type="SUPFAM" id="SSF53254">
    <property type="entry name" value="Phosphoglycerate mutase-like"/>
    <property type="match status" value="1"/>
</dbReference>
<keyword evidence="3" id="KW-0812">Transmembrane</keyword>
<feature type="transmembrane region" description="Helical" evidence="3">
    <location>
        <begin position="449"/>
        <end position="476"/>
    </location>
</feature>
<evidence type="ECO:0000256" key="3">
    <source>
        <dbReference type="SAM" id="Phobius"/>
    </source>
</evidence>
<dbReference type="Proteomes" id="UP000256970">
    <property type="component" value="Unassembled WGS sequence"/>
</dbReference>
<keyword evidence="2" id="KW-0378">Hydrolase</keyword>
<keyword evidence="3" id="KW-0472">Membrane</keyword>
<organism evidence="4 5">
    <name type="scientific">Tetradesmus obliquus</name>
    <name type="common">Green alga</name>
    <name type="synonym">Acutodesmus obliquus</name>
    <dbReference type="NCBI Taxonomy" id="3088"/>
    <lineage>
        <taxon>Eukaryota</taxon>
        <taxon>Viridiplantae</taxon>
        <taxon>Chlorophyta</taxon>
        <taxon>core chlorophytes</taxon>
        <taxon>Chlorophyceae</taxon>
        <taxon>CS clade</taxon>
        <taxon>Sphaeropleales</taxon>
        <taxon>Scenedesmaceae</taxon>
        <taxon>Tetradesmus</taxon>
    </lineage>
</organism>
<proteinExistence type="inferred from homology"/>
<evidence type="ECO:0000256" key="2">
    <source>
        <dbReference type="ARBA" id="ARBA00022801"/>
    </source>
</evidence>
<dbReference type="AlphaFoldDB" id="A0A383WKD0"/>
<keyword evidence="3" id="KW-1133">Transmembrane helix</keyword>
<dbReference type="Gene3D" id="3.40.50.1240">
    <property type="entry name" value="Phosphoglycerate mutase-like"/>
    <property type="match status" value="1"/>
</dbReference>
<dbReference type="InterPro" id="IPR000560">
    <property type="entry name" value="His_Pase_clade-2"/>
</dbReference>
<evidence type="ECO:0000313" key="4">
    <source>
        <dbReference type="EMBL" id="SZX77920.1"/>
    </source>
</evidence>
<dbReference type="PANTHER" id="PTHR11567">
    <property type="entry name" value="ACID PHOSPHATASE-RELATED"/>
    <property type="match status" value="1"/>
</dbReference>
<dbReference type="InterPro" id="IPR050645">
    <property type="entry name" value="Histidine_acid_phosphatase"/>
</dbReference>